<dbReference type="Proteomes" id="UP000757232">
    <property type="component" value="Unassembled WGS sequence"/>
</dbReference>
<protein>
    <submittedName>
        <fullName evidence="2">Uncharacterized protein</fullName>
    </submittedName>
</protein>
<keyword evidence="1" id="KW-1133">Transmembrane helix</keyword>
<gene>
    <name evidence="2" type="ORF">A7U60_g2882</name>
</gene>
<keyword evidence="1" id="KW-0812">Transmembrane</keyword>
<feature type="transmembrane region" description="Helical" evidence="1">
    <location>
        <begin position="108"/>
        <end position="131"/>
    </location>
</feature>
<evidence type="ECO:0000313" key="3">
    <source>
        <dbReference type="Proteomes" id="UP000757232"/>
    </source>
</evidence>
<comment type="caution">
    <text evidence="2">The sequence shown here is derived from an EMBL/GenBank/DDBJ whole genome shotgun (WGS) entry which is preliminary data.</text>
</comment>
<organism evidence="2 3">
    <name type="scientific">Sanghuangporus baumii</name>
    <name type="common">Phellinus baumii</name>
    <dbReference type="NCBI Taxonomy" id="108892"/>
    <lineage>
        <taxon>Eukaryota</taxon>
        <taxon>Fungi</taxon>
        <taxon>Dikarya</taxon>
        <taxon>Basidiomycota</taxon>
        <taxon>Agaricomycotina</taxon>
        <taxon>Agaricomycetes</taxon>
        <taxon>Hymenochaetales</taxon>
        <taxon>Hymenochaetaceae</taxon>
        <taxon>Sanghuangporus</taxon>
    </lineage>
</organism>
<reference evidence="2" key="1">
    <citation type="submission" date="2016-06" db="EMBL/GenBank/DDBJ databases">
        <title>Draft Genome sequence of the fungus Inonotus baumii.</title>
        <authorList>
            <person name="Zhu H."/>
            <person name="Lin W."/>
        </authorList>
    </citation>
    <scope>NUCLEOTIDE SEQUENCE</scope>
    <source>
        <strain evidence="2">821</strain>
    </source>
</reference>
<proteinExistence type="predicted"/>
<dbReference type="AlphaFoldDB" id="A0A9Q5N7M2"/>
<evidence type="ECO:0000313" key="2">
    <source>
        <dbReference type="EMBL" id="OCB89942.1"/>
    </source>
</evidence>
<keyword evidence="3" id="KW-1185">Reference proteome</keyword>
<feature type="transmembrane region" description="Helical" evidence="1">
    <location>
        <begin position="82"/>
        <end position="102"/>
    </location>
</feature>
<keyword evidence="1" id="KW-0472">Membrane</keyword>
<dbReference type="EMBL" id="LNZH02000145">
    <property type="protein sequence ID" value="OCB89942.1"/>
    <property type="molecule type" value="Genomic_DNA"/>
</dbReference>
<evidence type="ECO:0000256" key="1">
    <source>
        <dbReference type="SAM" id="Phobius"/>
    </source>
</evidence>
<accession>A0A9Q5N7M2</accession>
<sequence length="184" mass="19821">METEGLIKPPLEDDYSVSRAASDSSPESFGFISLSAFEFSANKLASELFSPLSRISAPVAYAVSPSARASTQTLRDVQSRWFLYYVALFTLTLFTSVFYNPYLTSSTFIINMVDTFKLLITTTALATLGAAHPVARQMSTVSDASSSAIQTTVIPSFTDSASASTTSSVKVADLSHLKEDCTIH</sequence>
<name>A0A9Q5N7M2_SANBA</name>